<dbReference type="AlphaFoldDB" id="A0A1E5UBM2"/>
<keyword evidence="2" id="KW-1185">Reference proteome</keyword>
<dbReference type="RefSeq" id="WP_069800527.1">
    <property type="nucleotide sequence ID" value="NZ_CP034157.1"/>
</dbReference>
<evidence type="ECO:0008006" key="3">
    <source>
        <dbReference type="Google" id="ProtNLM"/>
    </source>
</evidence>
<dbReference type="EMBL" id="MKGI01000079">
    <property type="protein sequence ID" value="OEL10055.1"/>
    <property type="molecule type" value="Genomic_DNA"/>
</dbReference>
<reference evidence="1 2" key="1">
    <citation type="submission" date="2016-09" db="EMBL/GenBank/DDBJ databases">
        <authorList>
            <person name="Capua I."/>
            <person name="De Benedictis P."/>
            <person name="Joannis T."/>
            <person name="Lombin L.H."/>
            <person name="Cattoli G."/>
        </authorList>
    </citation>
    <scope>NUCLEOTIDE SEQUENCE [LARGE SCALE GENOMIC DNA]</scope>
    <source>
        <strain evidence="1 2">NRS-1</strain>
    </source>
</reference>
<protein>
    <recommendedName>
        <fullName evidence="3">Tetratricopeptide repeat family protein</fullName>
    </recommendedName>
</protein>
<dbReference type="STRING" id="237258.SAMN04489756_10316"/>
<name>A0A1E5UBM2_9FLAO</name>
<comment type="caution">
    <text evidence="1">The sequence shown here is derived from an EMBL/GenBank/DDBJ whole genome shotgun (WGS) entry which is preliminary data.</text>
</comment>
<dbReference type="Gene3D" id="1.25.40.10">
    <property type="entry name" value="Tetratricopeptide repeat domain"/>
    <property type="match status" value="1"/>
</dbReference>
<evidence type="ECO:0000313" key="1">
    <source>
        <dbReference type="EMBL" id="OEL10055.1"/>
    </source>
</evidence>
<accession>A0A1E5UBM2</accession>
<dbReference type="Proteomes" id="UP000095601">
    <property type="component" value="Unassembled WGS sequence"/>
</dbReference>
<evidence type="ECO:0000313" key="2">
    <source>
        <dbReference type="Proteomes" id="UP000095601"/>
    </source>
</evidence>
<organism evidence="1 2">
    <name type="scientific">Cloacibacterium normanense</name>
    <dbReference type="NCBI Taxonomy" id="237258"/>
    <lineage>
        <taxon>Bacteria</taxon>
        <taxon>Pseudomonadati</taxon>
        <taxon>Bacteroidota</taxon>
        <taxon>Flavobacteriia</taxon>
        <taxon>Flavobacteriales</taxon>
        <taxon>Weeksellaceae</taxon>
    </lineage>
</organism>
<gene>
    <name evidence="1" type="ORF">BHF72_0749</name>
</gene>
<proteinExistence type="predicted"/>
<dbReference type="KEGG" id="cnr:EB819_09795"/>
<sequence length="312" mass="34639">MKKTISLVFLFVSFIFFAQNKSDIGKLYLGISFNEDQFNTFDQSILKKVEGKLIQILAENGIAASGYNNGLIIEPNIIINNNEIVEGGMQNINVTKITLQILIKQDQTQKIFASLSKDLKGTGKTTDIAINNAINSLSSNDSSISNFIEKSKSKINQYYEQNCSSIINRASSLEKTGQYEEALALIMSVPESASCYNNAQNKALETYKNYQKKNCNSFIKQAQASIAEKNYSLALENLTQIDSTSPCNTQSNALIKSVENKISAEEKKDLDILMKLHNDAVSLEKTRINAIKDIAAAYYKSKTLPSHTIIVK</sequence>
<dbReference type="OrthoDB" id="1049190at2"/>
<dbReference type="InterPro" id="IPR011990">
    <property type="entry name" value="TPR-like_helical_dom_sf"/>
</dbReference>